<evidence type="ECO:0000256" key="1">
    <source>
        <dbReference type="SAM" id="Phobius"/>
    </source>
</evidence>
<protein>
    <submittedName>
        <fullName evidence="2">Putative phage abortive infection protein</fullName>
    </submittedName>
</protein>
<sequence>MSIEKILKKVILIVSCLFLILSVVLFFVFLFNRNYFNSSFQLDVDLAEKFGAFFSGLVGTSATIAGSLLVVLVFLYQNQQFRVSKIENTFYKMVDYHRENLRNMEFSTKNETFSGQKAFVNFKLYLFKCQNLVKQANQKLTNQESDNQGLPKEEILDLSFMIFFFGIDLKWKSFSDELLAKYKKYPHLLDELYRLAQKDFNLPNQTALSTYFRNLYNAISLIDGNNDLSQKEKYNYIKSLRAQLSNNELCLLYFDIMSRYGTKWRKKHLVEKYKFLKNLPPKFCNGFEPKDDFKLEYESEEYN</sequence>
<evidence type="ECO:0000313" key="3">
    <source>
        <dbReference type="Proteomes" id="UP000190449"/>
    </source>
</evidence>
<keyword evidence="1" id="KW-0812">Transmembrane</keyword>
<dbReference type="Pfam" id="PF16872">
    <property type="entry name" value="putAbiC"/>
    <property type="match status" value="1"/>
</dbReference>
<proteinExistence type="predicted"/>
<organism evidence="2 3">
    <name type="scientific">Fibrobacter intestinalis</name>
    <dbReference type="NCBI Taxonomy" id="28122"/>
    <lineage>
        <taxon>Bacteria</taxon>
        <taxon>Pseudomonadati</taxon>
        <taxon>Fibrobacterota</taxon>
        <taxon>Fibrobacteria</taxon>
        <taxon>Fibrobacterales</taxon>
        <taxon>Fibrobacteraceae</taxon>
        <taxon>Fibrobacter</taxon>
    </lineage>
</organism>
<dbReference type="Proteomes" id="UP000190449">
    <property type="component" value="Unassembled WGS sequence"/>
</dbReference>
<keyword evidence="1" id="KW-1133">Transmembrane helix</keyword>
<dbReference type="InterPro" id="IPR031709">
    <property type="entry name" value="PutAbiC"/>
</dbReference>
<evidence type="ECO:0000313" key="2">
    <source>
        <dbReference type="EMBL" id="SJZ51088.1"/>
    </source>
</evidence>
<name>A0A1T4L936_9BACT</name>
<accession>A0A1T4L936</accession>
<reference evidence="2 3" key="1">
    <citation type="submission" date="2017-02" db="EMBL/GenBank/DDBJ databases">
        <authorList>
            <person name="Peterson S.W."/>
        </authorList>
    </citation>
    <scope>NUCLEOTIDE SEQUENCE [LARGE SCALE GENOMIC DNA]</scope>
    <source>
        <strain evidence="2 3">ATCC 43854</strain>
    </source>
</reference>
<dbReference type="EMBL" id="FUWU01000010">
    <property type="protein sequence ID" value="SJZ51088.1"/>
    <property type="molecule type" value="Genomic_DNA"/>
</dbReference>
<keyword evidence="1" id="KW-0472">Membrane</keyword>
<dbReference type="RefSeq" id="WP_078775880.1">
    <property type="nucleotide sequence ID" value="NZ_FUWU01000010.1"/>
</dbReference>
<dbReference type="AlphaFoldDB" id="A0A1T4L936"/>
<feature type="transmembrane region" description="Helical" evidence="1">
    <location>
        <begin position="12"/>
        <end position="31"/>
    </location>
</feature>
<dbReference type="STRING" id="28122.SAMN02745108_00807"/>
<gene>
    <name evidence="2" type="ORF">SAMN02745108_00807</name>
</gene>
<feature type="transmembrane region" description="Helical" evidence="1">
    <location>
        <begin position="51"/>
        <end position="76"/>
    </location>
</feature>